<reference evidence="4" key="2">
    <citation type="submission" date="2025-09" db="UniProtKB">
        <authorList>
            <consortium name="Ensembl"/>
        </authorList>
    </citation>
    <scope>IDENTIFICATION</scope>
</reference>
<sequence length="422" mass="47390">MVQPTLFFWLLVASLGSHAYGQGAPNQENHPTSANLAPPAFLNNSHFAFSLYRQMVAANPGKNIVFSPLSFSIPLTLLALQAGPAACTQVLEAVGFPLAQVPGNGVHARYSQRLLASLLSLAACQPHMGSILFVDERQPLAQMFVDIAQNLYGTEVFLIPFGNRQVAREQMDHFASKMTHYEIRKLAQELTPDTVLILANYIFFKGTWRILFDRKFTEIRPFSVSKGVKVLVPIMQRPGGFQLQRFYHLHGYVLRLPCTCHTTAVFILPDAGKTRDTEEALMRENFDALSRSFPSRRRLYFPKFTLSRTSQLEQFLPSRGMPDIFSYCAGITGISLQSIPMKIPGVSSTPRELTMDETGAEAEDTSAFRFLPRSHFPPFHFNRTFLLLMFEDGNSNLLFMGKVMNPIAKDRVPFPNRSMTLA</sequence>
<evidence type="ECO:0000313" key="5">
    <source>
        <dbReference type="Proteomes" id="UP000694425"/>
    </source>
</evidence>
<keyword evidence="5" id="KW-1185">Reference proteome</keyword>
<dbReference type="Ensembl" id="ENSNVIT00000008483.1">
    <property type="protein sequence ID" value="ENSNVIP00000007247.1"/>
    <property type="gene ID" value="ENSNVIG00000005752.1"/>
</dbReference>
<evidence type="ECO:0000313" key="4">
    <source>
        <dbReference type="Ensembl" id="ENSNVIP00000007247.1"/>
    </source>
</evidence>
<reference evidence="4" key="1">
    <citation type="submission" date="2025-08" db="UniProtKB">
        <authorList>
            <consortium name="Ensembl"/>
        </authorList>
    </citation>
    <scope>IDENTIFICATION</scope>
</reference>
<dbReference type="InterPro" id="IPR023795">
    <property type="entry name" value="Serpin_CS"/>
</dbReference>
<dbReference type="GO" id="GO:0005615">
    <property type="term" value="C:extracellular space"/>
    <property type="evidence" value="ECO:0007669"/>
    <property type="project" value="InterPro"/>
</dbReference>
<dbReference type="PANTHER" id="PTHR11461:SF160">
    <property type="entry name" value="SERINE (OR CYSTEINE) PEPTIDASE INHIBITOR, CLADE A (ALPHA-1 ANTIPROTEINASE, ANTITRYPSIN), MEMBER 16"/>
    <property type="match status" value="1"/>
</dbReference>
<dbReference type="Proteomes" id="UP000694425">
    <property type="component" value="Unplaced"/>
</dbReference>
<feature type="signal peptide" evidence="2">
    <location>
        <begin position="1"/>
        <end position="19"/>
    </location>
</feature>
<dbReference type="AlphaFoldDB" id="A0A8C7AEG6"/>
<dbReference type="InterPro" id="IPR023796">
    <property type="entry name" value="Serpin_dom"/>
</dbReference>
<dbReference type="InterPro" id="IPR042178">
    <property type="entry name" value="Serpin_sf_1"/>
</dbReference>
<evidence type="ECO:0000256" key="1">
    <source>
        <dbReference type="RuleBase" id="RU000411"/>
    </source>
</evidence>
<evidence type="ECO:0000256" key="2">
    <source>
        <dbReference type="SAM" id="SignalP"/>
    </source>
</evidence>
<dbReference type="Pfam" id="PF00079">
    <property type="entry name" value="Serpin"/>
    <property type="match status" value="1"/>
</dbReference>
<feature type="domain" description="Serpin" evidence="3">
    <location>
        <begin position="49"/>
        <end position="406"/>
    </location>
</feature>
<dbReference type="SUPFAM" id="SSF56574">
    <property type="entry name" value="Serpins"/>
    <property type="match status" value="1"/>
</dbReference>
<evidence type="ECO:0000259" key="3">
    <source>
        <dbReference type="SMART" id="SM00093"/>
    </source>
</evidence>
<dbReference type="Gene3D" id="2.30.39.10">
    <property type="entry name" value="Alpha-1-antitrypsin, domain 1"/>
    <property type="match status" value="1"/>
</dbReference>
<feature type="chain" id="PRO_5034160234" description="Serpin domain-containing protein" evidence="2">
    <location>
        <begin position="20"/>
        <end position="422"/>
    </location>
</feature>
<dbReference type="InterPro" id="IPR000215">
    <property type="entry name" value="Serpin_fam"/>
</dbReference>
<dbReference type="PROSITE" id="PS00284">
    <property type="entry name" value="SERPIN"/>
    <property type="match status" value="1"/>
</dbReference>
<comment type="similarity">
    <text evidence="1">Belongs to the serpin family.</text>
</comment>
<dbReference type="InterPro" id="IPR042185">
    <property type="entry name" value="Serpin_sf_2"/>
</dbReference>
<dbReference type="Gene3D" id="3.30.497.10">
    <property type="entry name" value="Antithrombin, subunit I, domain 2"/>
    <property type="match status" value="1"/>
</dbReference>
<dbReference type="InterPro" id="IPR036186">
    <property type="entry name" value="Serpin_sf"/>
</dbReference>
<proteinExistence type="inferred from homology"/>
<dbReference type="GeneTree" id="ENSGT00940000164621"/>
<name>A0A8C7AEG6_NEOVI</name>
<dbReference type="SMART" id="SM00093">
    <property type="entry name" value="SERPIN"/>
    <property type="match status" value="1"/>
</dbReference>
<dbReference type="PANTHER" id="PTHR11461">
    <property type="entry name" value="SERINE PROTEASE INHIBITOR, SERPIN"/>
    <property type="match status" value="1"/>
</dbReference>
<dbReference type="GO" id="GO:0004867">
    <property type="term" value="F:serine-type endopeptidase inhibitor activity"/>
    <property type="evidence" value="ECO:0007669"/>
    <property type="project" value="InterPro"/>
</dbReference>
<protein>
    <recommendedName>
        <fullName evidence="3">Serpin domain-containing protein</fullName>
    </recommendedName>
</protein>
<keyword evidence="2" id="KW-0732">Signal</keyword>
<organism evidence="4 5">
    <name type="scientific">Neovison vison</name>
    <name type="common">American mink</name>
    <name type="synonym">Mustela vison</name>
    <dbReference type="NCBI Taxonomy" id="452646"/>
    <lineage>
        <taxon>Eukaryota</taxon>
        <taxon>Metazoa</taxon>
        <taxon>Chordata</taxon>
        <taxon>Craniata</taxon>
        <taxon>Vertebrata</taxon>
        <taxon>Euteleostomi</taxon>
        <taxon>Mammalia</taxon>
        <taxon>Eutheria</taxon>
        <taxon>Laurasiatheria</taxon>
        <taxon>Carnivora</taxon>
        <taxon>Caniformia</taxon>
        <taxon>Musteloidea</taxon>
        <taxon>Mustelidae</taxon>
        <taxon>Mustelinae</taxon>
        <taxon>Neogale</taxon>
    </lineage>
</organism>
<accession>A0A8C7AEG6</accession>